<dbReference type="PROSITE" id="PS51257">
    <property type="entry name" value="PROKAR_LIPOPROTEIN"/>
    <property type="match status" value="1"/>
</dbReference>
<dbReference type="RefSeq" id="WP_379951578.1">
    <property type="nucleotide sequence ID" value="NZ_JBHMAF010000193.1"/>
</dbReference>
<name>A0ABV5WL96_9BACI</name>
<dbReference type="InterPro" id="IPR039424">
    <property type="entry name" value="SBP_5"/>
</dbReference>
<dbReference type="Gene3D" id="3.10.105.10">
    <property type="entry name" value="Dipeptide-binding Protein, Domain 3"/>
    <property type="match status" value="1"/>
</dbReference>
<reference evidence="3 4" key="1">
    <citation type="submission" date="2024-09" db="EMBL/GenBank/DDBJ databases">
        <authorList>
            <person name="Sun Q."/>
            <person name="Mori K."/>
        </authorList>
    </citation>
    <scope>NUCLEOTIDE SEQUENCE [LARGE SCALE GENOMIC DNA]</scope>
    <source>
        <strain evidence="3 4">JCM 11201</strain>
    </source>
</reference>
<dbReference type="InterPro" id="IPR030678">
    <property type="entry name" value="Peptide/Ni-bd"/>
</dbReference>
<dbReference type="PANTHER" id="PTHR30290">
    <property type="entry name" value="PERIPLASMIC BINDING COMPONENT OF ABC TRANSPORTER"/>
    <property type="match status" value="1"/>
</dbReference>
<dbReference type="PANTHER" id="PTHR30290:SF81">
    <property type="entry name" value="OLIGOPEPTIDE-BINDING PROTEIN OPPA"/>
    <property type="match status" value="1"/>
</dbReference>
<dbReference type="InterPro" id="IPR000914">
    <property type="entry name" value="SBP_5_dom"/>
</dbReference>
<dbReference type="CDD" id="cd08490">
    <property type="entry name" value="PBP2_NikA_DppA_OppA_like_3"/>
    <property type="match status" value="1"/>
</dbReference>
<gene>
    <name evidence="3" type="ORF">ACFFMS_24440</name>
</gene>
<dbReference type="EMBL" id="JBHMAF010000193">
    <property type="protein sequence ID" value="MFB9761400.1"/>
    <property type="molecule type" value="Genomic_DNA"/>
</dbReference>
<evidence type="ECO:0000256" key="1">
    <source>
        <dbReference type="SAM" id="SignalP"/>
    </source>
</evidence>
<organism evidence="3 4">
    <name type="scientific">Ectobacillus funiculus</name>
    <dbReference type="NCBI Taxonomy" id="137993"/>
    <lineage>
        <taxon>Bacteria</taxon>
        <taxon>Bacillati</taxon>
        <taxon>Bacillota</taxon>
        <taxon>Bacilli</taxon>
        <taxon>Bacillales</taxon>
        <taxon>Bacillaceae</taxon>
        <taxon>Ectobacillus</taxon>
    </lineage>
</organism>
<feature type="chain" id="PRO_5046162148" evidence="1">
    <location>
        <begin position="29"/>
        <end position="523"/>
    </location>
</feature>
<sequence>MRRSRNKKHAWVIWMTTIVFTLSLVGCAASPEATKTDKKEASANTASSKTLTMAFAWSPASLDPHGSDSWEIMRSGVGETLVKLNEQLEPKPWLAKEWKQENETTWVFTLQENVRFHNGKKMDAESVKNSLLRSIEKDQKAKDLLQVKSIEILAPNQLKIVTDQPNAALIPHLADPSTIIVDTETIENKLSYPALTGAFKIKKFNKDESLVVERYEDYWGEKARLSKVTIKYIADGNTRLMALQSGDVDAATDIPVDSIELLKKDKNIEVLTAPSLRTHMLLFNMKSPLFKELAYRKVVDMSIPRKAIVSSVMKGEGTEAKSPFAEVLPFGKVEKVKETQTIDQLMKQGGWEKNAKGIWEKQGKPFEVKMLTFPQRPELSVMAEIIQNELLKAGIQVKLRQVENIDEVLANEDWDLSMYSMLTAHTGDPQYFLNIFYRSTSESNVSHYVSPALDSMIDQLNQTSDATKRNGLAVEIQEQINQDLPQSFIVHPKTIFAVRSGVKGFTPLPIEYYYNNAQADVKK</sequence>
<feature type="signal peptide" evidence="1">
    <location>
        <begin position="1"/>
        <end position="28"/>
    </location>
</feature>
<proteinExistence type="predicted"/>
<protein>
    <submittedName>
        <fullName evidence="3">ABC transporter substrate-binding protein</fullName>
    </submittedName>
</protein>
<comment type="caution">
    <text evidence="3">The sequence shown here is derived from an EMBL/GenBank/DDBJ whole genome shotgun (WGS) entry which is preliminary data.</text>
</comment>
<dbReference type="PIRSF" id="PIRSF002741">
    <property type="entry name" value="MppA"/>
    <property type="match status" value="1"/>
</dbReference>
<keyword evidence="4" id="KW-1185">Reference proteome</keyword>
<evidence type="ECO:0000313" key="4">
    <source>
        <dbReference type="Proteomes" id="UP001589609"/>
    </source>
</evidence>
<feature type="domain" description="Solute-binding protein family 5" evidence="2">
    <location>
        <begin position="89"/>
        <end position="442"/>
    </location>
</feature>
<dbReference type="Gene3D" id="3.40.190.10">
    <property type="entry name" value="Periplasmic binding protein-like II"/>
    <property type="match status" value="1"/>
</dbReference>
<accession>A0ABV5WL96</accession>
<dbReference type="Pfam" id="PF00496">
    <property type="entry name" value="SBP_bac_5"/>
    <property type="match status" value="1"/>
</dbReference>
<dbReference type="SUPFAM" id="SSF53850">
    <property type="entry name" value="Periplasmic binding protein-like II"/>
    <property type="match status" value="1"/>
</dbReference>
<dbReference type="Proteomes" id="UP001589609">
    <property type="component" value="Unassembled WGS sequence"/>
</dbReference>
<keyword evidence="1" id="KW-0732">Signal</keyword>
<evidence type="ECO:0000313" key="3">
    <source>
        <dbReference type="EMBL" id="MFB9761400.1"/>
    </source>
</evidence>
<evidence type="ECO:0000259" key="2">
    <source>
        <dbReference type="Pfam" id="PF00496"/>
    </source>
</evidence>